<gene>
    <name evidence="1" type="ordered locus">CA_C1898</name>
</gene>
<dbReference type="Proteomes" id="UP000000814">
    <property type="component" value="Chromosome"/>
</dbReference>
<dbReference type="KEGG" id="cac:CA_C1898"/>
<protein>
    <submittedName>
        <fullName evidence="1">Uncharacterized protein</fullName>
    </submittedName>
</protein>
<evidence type="ECO:0000313" key="2">
    <source>
        <dbReference type="Proteomes" id="UP000000814"/>
    </source>
</evidence>
<name>Q97HV9_CLOAB</name>
<dbReference type="RefSeq" id="WP_010965202.1">
    <property type="nucleotide sequence ID" value="NC_003030.1"/>
</dbReference>
<sequence>MLFKRLRKKKIPKIVVPKIHDYLIYYKYVNGSSVIEYGNTQAGFLDRNICRNDIDDLCNYLNKHAKESNNIGLNNAKAIIVNVIPLG</sequence>
<dbReference type="PIR" id="B97134">
    <property type="entry name" value="B97134"/>
</dbReference>
<evidence type="ECO:0000313" key="1">
    <source>
        <dbReference type="EMBL" id="AAK79861.1"/>
    </source>
</evidence>
<dbReference type="STRING" id="272562.CA_C1898"/>
<dbReference type="GeneID" id="44998385"/>
<proteinExistence type="predicted"/>
<dbReference type="AlphaFoldDB" id="Q97HV9"/>
<keyword evidence="2" id="KW-1185">Reference proteome</keyword>
<dbReference type="EMBL" id="AE001437">
    <property type="protein sequence ID" value="AAK79861.1"/>
    <property type="molecule type" value="Genomic_DNA"/>
</dbReference>
<organism evidence="1 2">
    <name type="scientific">Clostridium acetobutylicum (strain ATCC 824 / DSM 792 / JCM 1419 / IAM 19013 / LMG 5710 / NBRC 13948 / NRRL B-527 / VKM B-1787 / 2291 / W)</name>
    <dbReference type="NCBI Taxonomy" id="272562"/>
    <lineage>
        <taxon>Bacteria</taxon>
        <taxon>Bacillati</taxon>
        <taxon>Bacillota</taxon>
        <taxon>Clostridia</taxon>
        <taxon>Eubacteriales</taxon>
        <taxon>Clostridiaceae</taxon>
        <taxon>Clostridium</taxon>
    </lineage>
</organism>
<dbReference type="HOGENOM" id="CLU_2477787_0_0_9"/>
<accession>Q97HV9</accession>
<reference evidence="1 2" key="1">
    <citation type="journal article" date="2001" name="J. Bacteriol.">
        <title>Genome sequence and comparative analysis of the solvent-producing bacterium Clostridium acetobutylicum.</title>
        <authorList>
            <person name="Nolling J."/>
            <person name="Breton G."/>
            <person name="Omelchenko M.V."/>
            <person name="Makarova K.S."/>
            <person name="Zeng Q."/>
            <person name="Gibson R."/>
            <person name="Lee H.M."/>
            <person name="Dubois J."/>
            <person name="Qiu D."/>
            <person name="Hitti J."/>
            <person name="Wolf Y.I."/>
            <person name="Tatusov R.L."/>
            <person name="Sabathe F."/>
            <person name="Doucette-Stamm L."/>
            <person name="Soucaille P."/>
            <person name="Daly M.J."/>
            <person name="Bennett G.N."/>
            <person name="Koonin E.V."/>
            <person name="Smith D.R."/>
        </authorList>
    </citation>
    <scope>NUCLEOTIDE SEQUENCE [LARGE SCALE GENOMIC DNA]</scope>
    <source>
        <strain evidence="2">ATCC 824 / DSM 792 / JCM 1419 / LMG 5710 / VKM B-1787</strain>
    </source>
</reference>